<dbReference type="PIRSF" id="PIRSF003113">
    <property type="entry name" value="BolA"/>
    <property type="match status" value="1"/>
</dbReference>
<evidence type="ECO:0000313" key="4">
    <source>
        <dbReference type="Proteomes" id="UP000034410"/>
    </source>
</evidence>
<dbReference type="PATRIC" id="fig|1543721.4.peg.3084"/>
<dbReference type="PANTHER" id="PTHR46229">
    <property type="entry name" value="BOLA TRANSCRIPTION REGULATOR"/>
    <property type="match status" value="1"/>
</dbReference>
<proteinExistence type="inferred from homology"/>
<evidence type="ECO:0000313" key="3">
    <source>
        <dbReference type="EMBL" id="AKH21436.1"/>
    </source>
</evidence>
<evidence type="ECO:0000256" key="2">
    <source>
        <dbReference type="RuleBase" id="RU003860"/>
    </source>
</evidence>
<evidence type="ECO:0000256" key="1">
    <source>
        <dbReference type="ARBA" id="ARBA00005578"/>
    </source>
</evidence>
<dbReference type="EMBL" id="CP011412">
    <property type="protein sequence ID" value="AKH21436.1"/>
    <property type="molecule type" value="Genomic_DNA"/>
</dbReference>
<reference evidence="3 4" key="1">
    <citation type="journal article" date="2015" name="Genome Announc.">
        <title>Complete Genome Sequence of Sedimenticola thiotaurini Strain SIP-G1, a Polyphosphate- and Polyhydroxyalkanoate-Accumulating Sulfur-Oxidizing Gammaproteobacterium Isolated from Salt Marsh Sediments.</title>
        <authorList>
            <person name="Flood B.E."/>
            <person name="Jones D.S."/>
            <person name="Bailey J.V."/>
        </authorList>
    </citation>
    <scope>NUCLEOTIDE SEQUENCE [LARGE SCALE GENOMIC DNA]</scope>
    <source>
        <strain evidence="3 4">SIP-G1</strain>
    </source>
</reference>
<dbReference type="GO" id="GO:0005829">
    <property type="term" value="C:cytosol"/>
    <property type="evidence" value="ECO:0007669"/>
    <property type="project" value="TreeGrafter"/>
</dbReference>
<dbReference type="AlphaFoldDB" id="A0A0F7JYL9"/>
<dbReference type="InterPro" id="IPR036065">
    <property type="entry name" value="BolA-like_sf"/>
</dbReference>
<sequence length="102" mass="11290">MMRDRLSALITDALHPQHLEVIDETHMHNVPRDAQSHFKIVVVSDQFEGLSLVARHRKINSLAKPLFSGSLHALALHTMTPAEWEARGGSFPKSPPCMGGSK</sequence>
<dbReference type="SUPFAM" id="SSF82657">
    <property type="entry name" value="BolA-like"/>
    <property type="match status" value="1"/>
</dbReference>
<dbReference type="KEGG" id="seds:AAY24_14975"/>
<accession>A0A0F7JYL9</accession>
<protein>
    <recommendedName>
        <fullName evidence="5">BolA family transcriptional regulator</fullName>
    </recommendedName>
</protein>
<name>A0A0F7JYL9_9GAMM</name>
<dbReference type="Proteomes" id="UP000034410">
    <property type="component" value="Chromosome"/>
</dbReference>
<dbReference type="PANTHER" id="PTHR46229:SF2">
    <property type="entry name" value="BOLA-LIKE PROTEIN 1"/>
    <property type="match status" value="1"/>
</dbReference>
<dbReference type="Pfam" id="PF01722">
    <property type="entry name" value="BolA"/>
    <property type="match status" value="1"/>
</dbReference>
<dbReference type="InterPro" id="IPR050961">
    <property type="entry name" value="BolA/IbaG_stress_morph_reg"/>
</dbReference>
<evidence type="ECO:0008006" key="5">
    <source>
        <dbReference type="Google" id="ProtNLM"/>
    </source>
</evidence>
<gene>
    <name evidence="3" type="ORF">AAY24_14975</name>
</gene>
<organism evidence="3 4">
    <name type="scientific">Sedimenticola thiotaurini</name>
    <dbReference type="NCBI Taxonomy" id="1543721"/>
    <lineage>
        <taxon>Bacteria</taxon>
        <taxon>Pseudomonadati</taxon>
        <taxon>Pseudomonadota</taxon>
        <taxon>Gammaproteobacteria</taxon>
        <taxon>Chromatiales</taxon>
        <taxon>Sedimenticolaceae</taxon>
        <taxon>Sedimenticola</taxon>
    </lineage>
</organism>
<dbReference type="GO" id="GO:0006351">
    <property type="term" value="P:DNA-templated transcription"/>
    <property type="evidence" value="ECO:0007669"/>
    <property type="project" value="TreeGrafter"/>
</dbReference>
<dbReference type="InterPro" id="IPR002634">
    <property type="entry name" value="BolA"/>
</dbReference>
<keyword evidence="4" id="KW-1185">Reference proteome</keyword>
<dbReference type="Gene3D" id="3.30.300.90">
    <property type="entry name" value="BolA-like"/>
    <property type="match status" value="1"/>
</dbReference>
<comment type="similarity">
    <text evidence="1 2">Belongs to the BolA/IbaG family.</text>
</comment>